<dbReference type="PANTHER" id="PTHR11785">
    <property type="entry name" value="AMINO ACID TRANSPORTER"/>
    <property type="match status" value="1"/>
</dbReference>
<protein>
    <recommendedName>
        <fullName evidence="8">Amino acid transporter</fullName>
    </recommendedName>
</protein>
<sequence>MQQESKNLFSLNDFDEDNDIDFDNFSNEFELENINDDNNFLIREPHTSRSEFDFDMHAIPLSLTLNNLQTPDLNRTVTLFNGVSLIIGVMIGSGIFASPGSVLVYTKSVGMALTVWLLGGLLSMTGALCYAELGTMLPTSGGEHTYLLKAYGQLPAFLFSWTGITVTRPGSIAIISMVFAEYLCRLIFFNRTHDAVPEWLVKLIAMTCIMTLTGINALSTKMGAFIQNLFTVLKLLSLFVIGITGVIFLMKHVTGKNSSATHHDFAFSFNNSSENPGDYALALYSALWAYDGWNNLNLVTGELKNPGRNLPKAVLIGPAIVIVSYLFVNIAYYAVLPIEAIGKSSSIAMDYGKLVFGPIGGILIPIVVIGSTFGATNASVFTGVSGFLFLALGIPVWYFIQKRTSKTSNLTNRGLRNCWGLFKRNRSHNREQENLDRMLYVPTDNDDMEF</sequence>
<reference evidence="6" key="1">
    <citation type="submission" date="2020-05" db="EMBL/GenBank/DDBJ databases">
        <title>Phylogenomic resolution of chytrid fungi.</title>
        <authorList>
            <person name="Stajich J.E."/>
            <person name="Amses K."/>
            <person name="Simmons R."/>
            <person name="Seto K."/>
            <person name="Myers J."/>
            <person name="Bonds A."/>
            <person name="Quandt C.A."/>
            <person name="Barry K."/>
            <person name="Liu P."/>
            <person name="Grigoriev I."/>
            <person name="Longcore J.E."/>
            <person name="James T.Y."/>
        </authorList>
    </citation>
    <scope>NUCLEOTIDE SEQUENCE</scope>
    <source>
        <strain evidence="6">JEL0476</strain>
    </source>
</reference>
<evidence type="ECO:0000313" key="6">
    <source>
        <dbReference type="EMBL" id="KAJ3223234.1"/>
    </source>
</evidence>
<keyword evidence="2 5" id="KW-0812">Transmembrane</keyword>
<dbReference type="EMBL" id="JADGJW010000138">
    <property type="protein sequence ID" value="KAJ3223234.1"/>
    <property type="molecule type" value="Genomic_DNA"/>
</dbReference>
<keyword evidence="4 5" id="KW-0472">Membrane</keyword>
<dbReference type="Gene3D" id="1.20.1740.10">
    <property type="entry name" value="Amino acid/polyamine transporter I"/>
    <property type="match status" value="1"/>
</dbReference>
<evidence type="ECO:0000256" key="5">
    <source>
        <dbReference type="SAM" id="Phobius"/>
    </source>
</evidence>
<accession>A0AAD5U6R3</accession>
<name>A0AAD5U6R3_9FUNG</name>
<dbReference type="InterPro" id="IPR002293">
    <property type="entry name" value="AA/rel_permease1"/>
</dbReference>
<feature type="transmembrane region" description="Helical" evidence="5">
    <location>
        <begin position="199"/>
        <end position="218"/>
    </location>
</feature>
<evidence type="ECO:0000256" key="1">
    <source>
        <dbReference type="ARBA" id="ARBA00004141"/>
    </source>
</evidence>
<feature type="transmembrane region" description="Helical" evidence="5">
    <location>
        <begin position="154"/>
        <end position="179"/>
    </location>
</feature>
<feature type="transmembrane region" description="Helical" evidence="5">
    <location>
        <begin position="77"/>
        <end position="97"/>
    </location>
</feature>
<dbReference type="AlphaFoldDB" id="A0AAD5U6R3"/>
<feature type="transmembrane region" description="Helical" evidence="5">
    <location>
        <begin position="355"/>
        <end position="374"/>
    </location>
</feature>
<proteinExistence type="predicted"/>
<feature type="transmembrane region" description="Helical" evidence="5">
    <location>
        <begin position="313"/>
        <end position="335"/>
    </location>
</feature>
<dbReference type="InterPro" id="IPR050598">
    <property type="entry name" value="AminoAcid_Transporter"/>
</dbReference>
<dbReference type="Pfam" id="PF13520">
    <property type="entry name" value="AA_permease_2"/>
    <property type="match status" value="1"/>
</dbReference>
<keyword evidence="3 5" id="KW-1133">Transmembrane helix</keyword>
<evidence type="ECO:0000256" key="3">
    <source>
        <dbReference type="ARBA" id="ARBA00022989"/>
    </source>
</evidence>
<feature type="transmembrane region" description="Helical" evidence="5">
    <location>
        <begin position="380"/>
        <end position="400"/>
    </location>
</feature>
<evidence type="ECO:0000256" key="4">
    <source>
        <dbReference type="ARBA" id="ARBA00023136"/>
    </source>
</evidence>
<dbReference type="GO" id="GO:0016020">
    <property type="term" value="C:membrane"/>
    <property type="evidence" value="ECO:0007669"/>
    <property type="project" value="UniProtKB-SubCell"/>
</dbReference>
<dbReference type="Proteomes" id="UP001211065">
    <property type="component" value="Unassembled WGS sequence"/>
</dbReference>
<dbReference type="PANTHER" id="PTHR11785:SF512">
    <property type="entry name" value="SOBREMESA, ISOFORM B"/>
    <property type="match status" value="1"/>
</dbReference>
<gene>
    <name evidence="6" type="ORF">HK099_001369</name>
</gene>
<feature type="transmembrane region" description="Helical" evidence="5">
    <location>
        <begin position="109"/>
        <end position="133"/>
    </location>
</feature>
<evidence type="ECO:0000256" key="2">
    <source>
        <dbReference type="ARBA" id="ARBA00022692"/>
    </source>
</evidence>
<organism evidence="6 7">
    <name type="scientific">Clydaea vesicula</name>
    <dbReference type="NCBI Taxonomy" id="447962"/>
    <lineage>
        <taxon>Eukaryota</taxon>
        <taxon>Fungi</taxon>
        <taxon>Fungi incertae sedis</taxon>
        <taxon>Chytridiomycota</taxon>
        <taxon>Chytridiomycota incertae sedis</taxon>
        <taxon>Chytridiomycetes</taxon>
        <taxon>Lobulomycetales</taxon>
        <taxon>Lobulomycetaceae</taxon>
        <taxon>Clydaea</taxon>
    </lineage>
</organism>
<keyword evidence="7" id="KW-1185">Reference proteome</keyword>
<comment type="subcellular location">
    <subcellularLocation>
        <location evidence="1">Membrane</location>
        <topology evidence="1">Multi-pass membrane protein</topology>
    </subcellularLocation>
</comment>
<feature type="transmembrane region" description="Helical" evidence="5">
    <location>
        <begin position="230"/>
        <end position="250"/>
    </location>
</feature>
<dbReference type="GO" id="GO:0015179">
    <property type="term" value="F:L-amino acid transmembrane transporter activity"/>
    <property type="evidence" value="ECO:0007669"/>
    <property type="project" value="TreeGrafter"/>
</dbReference>
<evidence type="ECO:0008006" key="8">
    <source>
        <dbReference type="Google" id="ProtNLM"/>
    </source>
</evidence>
<evidence type="ECO:0000313" key="7">
    <source>
        <dbReference type="Proteomes" id="UP001211065"/>
    </source>
</evidence>
<comment type="caution">
    <text evidence="6">The sequence shown here is derived from an EMBL/GenBank/DDBJ whole genome shotgun (WGS) entry which is preliminary data.</text>
</comment>